<feature type="compositionally biased region" description="Basic and acidic residues" evidence="18">
    <location>
        <begin position="1645"/>
        <end position="1663"/>
    </location>
</feature>
<proteinExistence type="evidence at transcript level"/>
<dbReference type="InterPro" id="IPR035976">
    <property type="entry name" value="Sushi/SCR/CCP_sf"/>
</dbReference>
<feature type="chain" id="PRO_5032617402" evidence="19">
    <location>
        <begin position="19"/>
        <end position="2845"/>
    </location>
</feature>
<dbReference type="Pfam" id="PF00084">
    <property type="entry name" value="Sushi"/>
    <property type="match status" value="1"/>
</dbReference>
<keyword evidence="13" id="KW-0393">Immunoglobulin domain</keyword>
<dbReference type="InterPro" id="IPR050691">
    <property type="entry name" value="Hyaluronan_bind_Proteoglycan"/>
</dbReference>
<feature type="disulfide bond" evidence="17">
    <location>
        <begin position="170"/>
        <end position="191"/>
    </location>
</feature>
<keyword evidence="6 19" id="KW-0732">Signal</keyword>
<dbReference type="InterPro" id="IPR000742">
    <property type="entry name" value="EGF"/>
</dbReference>
<feature type="region of interest" description="Disordered" evidence="18">
    <location>
        <begin position="1845"/>
        <end position="1868"/>
    </location>
</feature>
<dbReference type="PROSITE" id="PS00010">
    <property type="entry name" value="ASX_HYDROXYL"/>
    <property type="match status" value="1"/>
</dbReference>
<dbReference type="CDD" id="cd00033">
    <property type="entry name" value="CCP"/>
    <property type="match status" value="1"/>
</dbReference>
<dbReference type="GO" id="GO:0005540">
    <property type="term" value="F:hyaluronic acid binding"/>
    <property type="evidence" value="ECO:0007669"/>
    <property type="project" value="UniProtKB-KW"/>
</dbReference>
<dbReference type="PROSITE" id="PS00615">
    <property type="entry name" value="C_TYPE_LECTIN_1"/>
    <property type="match status" value="1"/>
</dbReference>
<feature type="disulfide bond" evidence="17">
    <location>
        <begin position="71"/>
        <end position="92"/>
    </location>
</feature>
<feature type="domain" description="EGF-like" evidence="20">
    <location>
        <begin position="2598"/>
        <end position="2634"/>
    </location>
</feature>
<feature type="region of interest" description="Disordered" evidence="18">
    <location>
        <begin position="2331"/>
        <end position="2378"/>
    </location>
</feature>
<dbReference type="EMBL" id="MT559762">
    <property type="protein sequence ID" value="QRV07514.1"/>
    <property type="molecule type" value="mRNA"/>
</dbReference>
<keyword evidence="7" id="KW-0677">Repeat</keyword>
<dbReference type="SMART" id="SM00181">
    <property type="entry name" value="EGF"/>
    <property type="match status" value="2"/>
</dbReference>
<feature type="region of interest" description="Disordered" evidence="18">
    <location>
        <begin position="644"/>
        <end position="671"/>
    </location>
</feature>
<feature type="region of interest" description="Disordered" evidence="18">
    <location>
        <begin position="824"/>
        <end position="976"/>
    </location>
</feature>
<evidence type="ECO:0000259" key="22">
    <source>
        <dbReference type="PROSITE" id="PS50923"/>
    </source>
</evidence>
<dbReference type="PROSITE" id="PS01241">
    <property type="entry name" value="LINK_1"/>
    <property type="match status" value="2"/>
</dbReference>
<dbReference type="GO" id="GO:0010001">
    <property type="term" value="P:glial cell differentiation"/>
    <property type="evidence" value="ECO:0007669"/>
    <property type="project" value="TreeGrafter"/>
</dbReference>
<evidence type="ECO:0000259" key="21">
    <source>
        <dbReference type="PROSITE" id="PS50041"/>
    </source>
</evidence>
<feature type="signal peptide" evidence="19">
    <location>
        <begin position="1"/>
        <end position="18"/>
    </location>
</feature>
<feature type="compositionally biased region" description="Basic and acidic residues" evidence="18">
    <location>
        <begin position="877"/>
        <end position="889"/>
    </location>
</feature>
<name>A0A894J565_EPTBU</name>
<dbReference type="InterPro" id="IPR016187">
    <property type="entry name" value="CTDL_fold"/>
</dbReference>
<dbReference type="GO" id="GO:0005509">
    <property type="term" value="F:calcium ion binding"/>
    <property type="evidence" value="ECO:0007669"/>
    <property type="project" value="InterPro"/>
</dbReference>
<evidence type="ECO:0000256" key="16">
    <source>
        <dbReference type="PROSITE-ProRule" id="PRU00302"/>
    </source>
</evidence>
<evidence type="ECO:0000256" key="7">
    <source>
        <dbReference type="ARBA" id="ARBA00022737"/>
    </source>
</evidence>
<dbReference type="InterPro" id="IPR000152">
    <property type="entry name" value="EGF-type_Asp/Asn_hydroxyl_site"/>
</dbReference>
<evidence type="ECO:0000313" key="24">
    <source>
        <dbReference type="EMBL" id="QRV07514.1"/>
    </source>
</evidence>
<evidence type="ECO:0000256" key="12">
    <source>
        <dbReference type="ARBA" id="ARBA00023290"/>
    </source>
</evidence>
<comment type="subcellular location">
    <subcellularLocation>
        <location evidence="1">Secreted</location>
        <location evidence="1">Extracellular space</location>
        <location evidence="1">Extracellular matrix</location>
    </subcellularLocation>
</comment>
<evidence type="ECO:0000256" key="15">
    <source>
        <dbReference type="PROSITE-ProRule" id="PRU00076"/>
    </source>
</evidence>
<dbReference type="Gene3D" id="2.10.25.10">
    <property type="entry name" value="Laminin"/>
    <property type="match status" value="2"/>
</dbReference>
<feature type="region of interest" description="Disordered" evidence="18">
    <location>
        <begin position="2274"/>
        <end position="2319"/>
    </location>
</feature>
<feature type="compositionally biased region" description="Polar residues" evidence="18">
    <location>
        <begin position="1941"/>
        <end position="1958"/>
    </location>
</feature>
<dbReference type="Pfam" id="PF00059">
    <property type="entry name" value="Lectin_C"/>
    <property type="match status" value="1"/>
</dbReference>
<sequence>MRHPLAIITCILASSISASPVPPKGVVFHYRGKARYSLTFSEAKWACKLAGATIATASELQAAYEEGLDQCDAGWLADQTVRYPIVRPRANCDGDKLDKPGVRTYGLVQPHKGFDVYCYIDHEDGEVFFTNAPGGLSRHAARERCKESGAVLASVGQLHAAWHFSKLDVCTPGWLADGSVRYPIVHPRPRCGGSYAGVHKVFIDDNQSQFPNGKEHFGAFCVRDASKAEPLSGIANSFPKLAQVALAAPPQSDQQPRAMTLLYNADSAQAHEDGGLQGGERSDLPDYDESYHDATAQSLTQASEETSEQPESEPLVSEEIFEPSEGPNFGEIVESTEVPQELEATANLESTALPNSWAAIEGERAPPNYEVEMDREEMSPDHLLLDEEEQVLPHNEGETDGEIPPDIWAMVDAELVSPELQTEVDGEHSLDPLVGNAREQVSTNPENDVYEEASLDTSGVLDGEQVSPYHEAEVDRETSPDHWAVVEEEQVSSNPEDEANYREATPDTWGMVDAEQVFPELEAGVDRENILDPQGLNEEDQISQYPEEDANYGEASQDTWGMVDATWGMVDAEQVFPELEAGVDRENILDPQGLNEEDQISQYPEEDANYREATPDTWGMVDGEQVSTYHEAEDGRQTAAEPWAFPEDEHDPSNPGGGAYGEASPGTWGMVDGEQVSQHHEAEDGGETSFEHWAGAEEEQVSSNPEDGAYGEVSPDTWSMVDGEQVLPEHEADAGNEALPHPWAMAEGEQVSPHSPGAADREALPDPWAVVEGEQISASPATESDGEASPYPWSMVDRERISPHYETEAERDMLPDSWAMVEGEQVTPPPQTEDYGEISPSPWATTGGEHISPNPTAETNEEVSPYAWPAVGGEQVSPDHETGTDREASPDPWAMSEGEQVSPDPLDTVSGNEEDMSPDPWGMAEGEDNPSDSQYEVESEQISPEYWDATEAGETSPHPWAVEEQAPPYSTEETVTEWPHDISSSLAEGSHEYGDEMGTSETMENVSPPYGEINPSPVSPETQWGGTDATGDSHAIDEGMGTFIDGHLPDDAIHPTQVYQEAEASERSLDGHEYAFPSEEGSAYHDIAIVEPTVVPLEPENFGTGPEEPSEARSEDDTTWAWSDATDMPPHHEETVSEISNVGVESTVAPDYPVEISHDYGASSTDTVHFPESPGITEEHGQTGFGTFEETGHMTSGAEHQEHSVDVSEVSPFPDPESHLGQQSGFYEPESIHPPATNGLDIDTEMDNYGTPVTTTPVFPSVEEGSPQDPVNPSEISPVYDSATEHLPRSFTDDVFGLHSEDSDGDISSQDHHDAHHYTVPDTEYSYEFHPEGSTVNVQLEGHNITHQYPFPGTEHTDILPASTTEHTFWDTPQGSTVDIAMGRHSGDLIAGIWPTPPAQHQHEIHAEISTFGDILEGHITHSSPAPTTQLPYRVNSEESSGSVTVEGSSGNNFMRGLWAEPTTQSPSEVHSEGSVIDEVTNGIATDYWFPHATQQPLDAQTERSTLDVPLETHLEDTYSNLATEPTELQVVTTTQHPWFGHPEDSAANETVELPSEDHVTEHFPLPTQYPYEVHPEGSTEDQITDVHVTDHWQAPATQQPYDIHPEGSSIDEVTDGHVTDLQPPQATDYLNENYPEGSAVDVPPEDHSVPDQQPRSESEHADVWPPPIAESPWSVHPEGSAVEGIAEEPSIDHGTGIWPAPATQQPLEVQSEGSAVEQVTDGHITDDWQPSVSQQPLEVHPEVSAIDEGSNGQDMDYWQPPETQQPLEVHPEGSAVDHEGEGPITDYWHPHVTQQPSEILPEGSAVDEETVGQDADYWQPSATQQPIETHSEGSVIDQQTPEHYTDYWQPPATHQTIEGRPEGSAVDEDTVGHVTDYWQPPVTQQPIEAHPEGSAVDQDTDGHGTDYWQPPDTQQPSELPPEGSALDQETAAYDGDYWQPSATQQPPTVQSEGSEVDQSAAGHDIDVWQPLATQQPIEVHPEGSAVDQYTDVHGTDYWEPPATHQPLEVLPEGSAVEQDIHGHFPEYWQPSATQQPSEVLPEGSTVDQDTGGHDIDYWQPAVTQQPIEVPPEGSAVDQDTDVHGTDYWEPPATHQPLEVFPEGSAADQDVNGHFPEYWQPSATQLPSEVHPEGSAVDQDTDEHDRDYWEAPATQQPLEVHPERSTVDQDIYGHATQYWQPSATQQPSEVHPEGSAVGQGTGRYDIDYWQSPVTQQPIETHSGVPAVDQQTSGHDIDYWQPPPTQQTIEVHSEGSAVEEDTTGHVTDYWQLPETQQTPEVHPEGSAVDQDADGLGTDYWQPPSTQQPLEVKTEEPSVDQVTDEYATDYWQPLSTQQPHDVHSEGSAVDSDAWPMPITTKPLEVAPSIPGDSISGDHIDTDVLPAPVTEHPFDGSDVDEITTELPFGLPGEEWQEGVTSKPDMDERSELPPHGQTEFPEGTQPPDDVVHIIPDTSILEEISGTEPTLEGVVPDIATLHPIVERTTREYDPDVEGLPGATVASDESVHLPMATFAPSVPFDQVEGSSSEPPHMTPAPPLVGQDQDITVVDELLTDVVQAATPGTCEESPCLNGGSCHESAGGMHMCHCPAGFSGISCQIDIDECHSNPCRNGGTCMDGQNLFTCQCLPSYDGPLCELDTHQCEEGWQKFQGHCYSFFPQRRSWEEAERECRVHNAHLASILSLEEQRYLNRLAQDYQWIGLNDRMFERDFRWTDGKTLQYENWRPFQPDSFFFDGEDCTVMIWHEHGQWNDVPCNYYLPYTCKKGTVSCGQPPVVQHAITFGRLRSHYEVGAITRYHCIDGFVQRHYPIVRCQPDGTWEDPKIICIHPATYNRAPHQRKNVFALRTK</sequence>
<comment type="caution">
    <text evidence="15">Lacks conserved residue(s) required for the propagation of feature annotation.</text>
</comment>
<feature type="disulfide bond" evidence="15">
    <location>
        <begin position="2624"/>
        <end position="2633"/>
    </location>
</feature>
<evidence type="ECO:0000256" key="11">
    <source>
        <dbReference type="ARBA" id="ARBA00023180"/>
    </source>
</evidence>
<feature type="disulfide bond" evidence="16">
    <location>
        <begin position="2767"/>
        <end position="2810"/>
    </location>
</feature>
<feature type="region of interest" description="Disordered" evidence="18">
    <location>
        <begin position="696"/>
        <end position="716"/>
    </location>
</feature>
<dbReference type="SMART" id="SM00034">
    <property type="entry name" value="CLECT"/>
    <property type="match status" value="1"/>
</dbReference>
<feature type="region of interest" description="Disordered" evidence="18">
    <location>
        <begin position="1885"/>
        <end position="1926"/>
    </location>
</feature>
<comment type="similarity">
    <text evidence="14">Belongs to the HAPLN family.</text>
</comment>
<dbReference type="Pfam" id="PF00008">
    <property type="entry name" value="EGF"/>
    <property type="match status" value="2"/>
</dbReference>
<keyword evidence="10 15" id="KW-1015">Disulfide bond</keyword>
<dbReference type="PANTHER" id="PTHR22804">
    <property type="entry name" value="AGGRECAN/VERSICAN PROTEOGLYCAN"/>
    <property type="match status" value="1"/>
</dbReference>
<keyword evidence="5 16" id="KW-0768">Sushi</keyword>
<feature type="region of interest" description="Disordered" evidence="18">
    <location>
        <begin position="1938"/>
        <end position="1960"/>
    </location>
</feature>
<dbReference type="InterPro" id="IPR000436">
    <property type="entry name" value="Sushi_SCR_CCP_dom"/>
</dbReference>
<dbReference type="PROSITE" id="PS50923">
    <property type="entry name" value="SUSHI"/>
    <property type="match status" value="1"/>
</dbReference>
<evidence type="ECO:0000256" key="17">
    <source>
        <dbReference type="PROSITE-ProRule" id="PRU00323"/>
    </source>
</evidence>
<dbReference type="SUPFAM" id="SSF56436">
    <property type="entry name" value="C-type lectin-like"/>
    <property type="match status" value="3"/>
</dbReference>
<dbReference type="PANTHER" id="PTHR22804:SF54">
    <property type="match status" value="1"/>
</dbReference>
<dbReference type="GO" id="GO:0072534">
    <property type="term" value="C:perineuronal net"/>
    <property type="evidence" value="ECO:0007669"/>
    <property type="project" value="TreeGrafter"/>
</dbReference>
<dbReference type="GO" id="GO:0005615">
    <property type="term" value="C:extracellular space"/>
    <property type="evidence" value="ECO:0007669"/>
    <property type="project" value="TreeGrafter"/>
</dbReference>
<keyword evidence="4 15" id="KW-0245">EGF-like domain</keyword>
<evidence type="ECO:0000256" key="13">
    <source>
        <dbReference type="ARBA" id="ARBA00023319"/>
    </source>
</evidence>
<dbReference type="Pfam" id="PF00193">
    <property type="entry name" value="Xlink"/>
    <property type="match status" value="2"/>
</dbReference>
<feature type="region of interest" description="Disordered" evidence="18">
    <location>
        <begin position="297"/>
        <end position="330"/>
    </location>
</feature>
<evidence type="ECO:0000256" key="10">
    <source>
        <dbReference type="ARBA" id="ARBA00023157"/>
    </source>
</evidence>
<dbReference type="InterPro" id="IPR018378">
    <property type="entry name" value="C-type_lectin_CS"/>
</dbReference>
<protein>
    <submittedName>
        <fullName evidence="24">Lectican 2</fullName>
    </submittedName>
</protein>
<evidence type="ECO:0000256" key="19">
    <source>
        <dbReference type="SAM" id="SignalP"/>
    </source>
</evidence>
<evidence type="ECO:0000256" key="5">
    <source>
        <dbReference type="ARBA" id="ARBA00022659"/>
    </source>
</evidence>
<dbReference type="FunFam" id="2.10.70.10:FF:000003">
    <property type="entry name" value="Versican core protein"/>
    <property type="match status" value="1"/>
</dbReference>
<evidence type="ECO:0000256" key="2">
    <source>
        <dbReference type="ARBA" id="ARBA00022525"/>
    </source>
</evidence>
<feature type="compositionally biased region" description="Acidic residues" evidence="18">
    <location>
        <begin position="925"/>
        <end position="939"/>
    </location>
</feature>
<dbReference type="FunFam" id="2.10.25.10:FF:000012">
    <property type="entry name" value="Delta-like protein"/>
    <property type="match status" value="1"/>
</dbReference>
<keyword evidence="12" id="KW-0373">Hyaluronic acid</keyword>
<dbReference type="PROSITE" id="PS00022">
    <property type="entry name" value="EGF_1"/>
    <property type="match status" value="2"/>
</dbReference>
<dbReference type="GO" id="GO:0001501">
    <property type="term" value="P:skeletal system development"/>
    <property type="evidence" value="ECO:0007669"/>
    <property type="project" value="TreeGrafter"/>
</dbReference>
<dbReference type="GO" id="GO:0007417">
    <property type="term" value="P:central nervous system development"/>
    <property type="evidence" value="ECO:0007669"/>
    <property type="project" value="TreeGrafter"/>
</dbReference>
<dbReference type="PROSITE" id="PS50963">
    <property type="entry name" value="LINK_2"/>
    <property type="match status" value="2"/>
</dbReference>
<feature type="domain" description="Link" evidence="23">
    <location>
        <begin position="26"/>
        <end position="120"/>
    </location>
</feature>
<dbReference type="SUPFAM" id="SSF57196">
    <property type="entry name" value="EGF/Laminin"/>
    <property type="match status" value="1"/>
</dbReference>
<dbReference type="SMART" id="SM00179">
    <property type="entry name" value="EGF_CA"/>
    <property type="match status" value="2"/>
</dbReference>
<feature type="region of interest" description="Disordered" evidence="18">
    <location>
        <begin position="1163"/>
        <end position="1235"/>
    </location>
</feature>
<evidence type="ECO:0000256" key="18">
    <source>
        <dbReference type="SAM" id="MobiDB-lite"/>
    </source>
</evidence>
<dbReference type="InterPro" id="IPR001304">
    <property type="entry name" value="C-type_lectin-like"/>
</dbReference>
<keyword evidence="11" id="KW-0325">Glycoprotein</keyword>
<dbReference type="FunFam" id="3.10.100.10:FF:000003">
    <property type="entry name" value="Versican core protein"/>
    <property type="match status" value="1"/>
</dbReference>
<evidence type="ECO:0000256" key="4">
    <source>
        <dbReference type="ARBA" id="ARBA00022536"/>
    </source>
</evidence>
<feature type="disulfide bond" evidence="16">
    <location>
        <begin position="2796"/>
        <end position="2823"/>
    </location>
</feature>
<feature type="region of interest" description="Disordered" evidence="18">
    <location>
        <begin position="2072"/>
        <end position="2099"/>
    </location>
</feature>
<evidence type="ECO:0000256" key="1">
    <source>
        <dbReference type="ARBA" id="ARBA00004498"/>
    </source>
</evidence>
<evidence type="ECO:0000256" key="9">
    <source>
        <dbReference type="ARBA" id="ARBA00022974"/>
    </source>
</evidence>
<dbReference type="PROSITE" id="PS01187">
    <property type="entry name" value="EGF_CA"/>
    <property type="match status" value="1"/>
</dbReference>
<dbReference type="SUPFAM" id="SSF57535">
    <property type="entry name" value="Complement control module/SCR domain"/>
    <property type="match status" value="1"/>
</dbReference>
<keyword evidence="2" id="KW-0964">Secreted</keyword>
<evidence type="ECO:0000256" key="14">
    <source>
        <dbReference type="ARBA" id="ARBA00038272"/>
    </source>
</evidence>
<dbReference type="Gene3D" id="2.10.70.10">
    <property type="entry name" value="Complement Module, domain 1"/>
    <property type="match status" value="1"/>
</dbReference>
<feature type="domain" description="C-type lectin" evidence="21">
    <location>
        <begin position="2647"/>
        <end position="2761"/>
    </location>
</feature>
<feature type="domain" description="EGF-like" evidence="20">
    <location>
        <begin position="2559"/>
        <end position="2596"/>
    </location>
</feature>
<reference evidence="24" key="1">
    <citation type="journal article" date="2020" name="bioRxiv">
        <title>Lamprey Lecticans Link New Vertebrate Genes to the Origin and Elaboration of Vertebrate Tissues.</title>
        <authorList>
            <person name="Root Z.D."/>
            <person name="Jandzik D."/>
            <person name="Allen C."/>
            <person name="Brewer M."/>
            <person name="Romasek M."/>
            <person name="Square T."/>
            <person name="Medeiros D.M."/>
        </authorList>
    </citation>
    <scope>NUCLEOTIDE SEQUENCE</scope>
</reference>
<dbReference type="GO" id="GO:0002052">
    <property type="term" value="P:positive regulation of neuroblast proliferation"/>
    <property type="evidence" value="ECO:0007669"/>
    <property type="project" value="TreeGrafter"/>
</dbReference>
<dbReference type="FunFam" id="2.10.25.10:FF:000006">
    <property type="entry name" value="Versican core protein-like isoform 1"/>
    <property type="match status" value="1"/>
</dbReference>
<dbReference type="CDD" id="cd00054">
    <property type="entry name" value="EGF_CA"/>
    <property type="match status" value="2"/>
</dbReference>
<feature type="domain" description="Link" evidence="23">
    <location>
        <begin position="125"/>
        <end position="223"/>
    </location>
</feature>
<feature type="region of interest" description="Disordered" evidence="18">
    <location>
        <begin position="1624"/>
        <end position="1663"/>
    </location>
</feature>
<organism evidence="24">
    <name type="scientific">Eptatretus burgeri</name>
    <name type="common">Inshore hagfish</name>
    <dbReference type="NCBI Taxonomy" id="7764"/>
    <lineage>
        <taxon>Eukaryota</taxon>
        <taxon>Metazoa</taxon>
        <taxon>Chordata</taxon>
        <taxon>Craniata</taxon>
        <taxon>Vertebrata</taxon>
        <taxon>Cyclostomata</taxon>
        <taxon>Myxini</taxon>
        <taxon>Myxiniformes</taxon>
        <taxon>Myxinidae</taxon>
        <taxon>Eptatretinae</taxon>
        <taxon>Eptatretus</taxon>
    </lineage>
</organism>
<dbReference type="Gene3D" id="3.10.100.10">
    <property type="entry name" value="Mannose-Binding Protein A, subunit A"/>
    <property type="match status" value="3"/>
</dbReference>
<dbReference type="PROSITE" id="PS01186">
    <property type="entry name" value="EGF_2"/>
    <property type="match status" value="1"/>
</dbReference>
<dbReference type="SMART" id="SM00032">
    <property type="entry name" value="CCP"/>
    <property type="match status" value="1"/>
</dbReference>
<dbReference type="PROSITE" id="PS50041">
    <property type="entry name" value="C_TYPE_LECTIN_2"/>
    <property type="match status" value="1"/>
</dbReference>
<keyword evidence="8" id="KW-0106">Calcium</keyword>
<feature type="domain" description="Sushi" evidence="22">
    <location>
        <begin position="2765"/>
        <end position="2825"/>
    </location>
</feature>
<evidence type="ECO:0000256" key="8">
    <source>
        <dbReference type="ARBA" id="ARBA00022837"/>
    </source>
</evidence>
<feature type="region of interest" description="Disordered" evidence="18">
    <location>
        <begin position="270"/>
        <end position="289"/>
    </location>
</feature>
<evidence type="ECO:0000256" key="3">
    <source>
        <dbReference type="ARBA" id="ARBA00022530"/>
    </source>
</evidence>
<feature type="region of interest" description="Disordered" evidence="18">
    <location>
        <begin position="2408"/>
        <end position="2445"/>
    </location>
</feature>
<dbReference type="InterPro" id="IPR018097">
    <property type="entry name" value="EGF_Ca-bd_CS"/>
</dbReference>
<feature type="disulfide bond" evidence="15">
    <location>
        <begin position="2586"/>
        <end position="2595"/>
    </location>
</feature>
<keyword evidence="9" id="KW-0654">Proteoglycan</keyword>
<dbReference type="InterPro" id="IPR000538">
    <property type="entry name" value="Link_dom"/>
</dbReference>
<dbReference type="GO" id="GO:0007155">
    <property type="term" value="P:cell adhesion"/>
    <property type="evidence" value="ECO:0007669"/>
    <property type="project" value="InterPro"/>
</dbReference>
<accession>A0A894J565</accession>
<dbReference type="PRINTS" id="PR01265">
    <property type="entry name" value="LINKMODULE"/>
</dbReference>
<evidence type="ECO:0000259" key="20">
    <source>
        <dbReference type="PROSITE" id="PS50026"/>
    </source>
</evidence>
<dbReference type="GO" id="GO:0045202">
    <property type="term" value="C:synapse"/>
    <property type="evidence" value="ECO:0007669"/>
    <property type="project" value="TreeGrafter"/>
</dbReference>
<dbReference type="PROSITE" id="PS50026">
    <property type="entry name" value="EGF_3"/>
    <property type="match status" value="2"/>
</dbReference>
<dbReference type="InterPro" id="IPR016186">
    <property type="entry name" value="C-type_lectin-like/link_sf"/>
</dbReference>
<dbReference type="SMART" id="SM00445">
    <property type="entry name" value="LINK"/>
    <property type="match status" value="2"/>
</dbReference>
<dbReference type="FunFam" id="3.10.100.10:FF:000001">
    <property type="entry name" value="Hyaluronan proteoglycan link protein 1"/>
    <property type="match status" value="1"/>
</dbReference>
<evidence type="ECO:0000256" key="6">
    <source>
        <dbReference type="ARBA" id="ARBA00022729"/>
    </source>
</evidence>
<keyword evidence="3" id="KW-0272">Extracellular matrix</keyword>
<dbReference type="InterPro" id="IPR001881">
    <property type="entry name" value="EGF-like_Ca-bd_dom"/>
</dbReference>
<dbReference type="FunFam" id="3.10.100.10:FF:000002">
    <property type="entry name" value="Hyaluronan proteoglycan link protein 1"/>
    <property type="match status" value="1"/>
</dbReference>
<dbReference type="CDD" id="cd03517">
    <property type="entry name" value="Link_domain_CSPGs_modules_1_3"/>
    <property type="match status" value="1"/>
</dbReference>
<feature type="region of interest" description="Disordered" evidence="18">
    <location>
        <begin position="1098"/>
        <end position="1132"/>
    </location>
</feature>
<evidence type="ECO:0000259" key="23">
    <source>
        <dbReference type="PROSITE" id="PS50963"/>
    </source>
</evidence>